<keyword evidence="4" id="KW-0418">Kinase</keyword>
<keyword evidence="3" id="KW-0547">Nucleotide-binding</keyword>
<dbReference type="SMART" id="SM00213">
    <property type="entry name" value="UBQ"/>
    <property type="match status" value="1"/>
</dbReference>
<dbReference type="Pfam" id="PF00240">
    <property type="entry name" value="ubiquitin"/>
    <property type="match status" value="1"/>
</dbReference>
<dbReference type="InterPro" id="IPR000626">
    <property type="entry name" value="Ubiquitin-like_dom"/>
</dbReference>
<evidence type="ECO:0000259" key="7">
    <source>
        <dbReference type="PROSITE" id="PS50011"/>
    </source>
</evidence>
<protein>
    <recommendedName>
        <fullName evidence="10">Protein kinase domain-containing protein</fullName>
    </recommendedName>
</protein>
<dbReference type="AlphaFoldDB" id="A0A7S1RJ38"/>
<dbReference type="PANTHER" id="PTHR24349">
    <property type="entry name" value="SERINE/THREONINE-PROTEIN KINASE"/>
    <property type="match status" value="1"/>
</dbReference>
<evidence type="ECO:0000256" key="1">
    <source>
        <dbReference type="ARBA" id="ARBA00022527"/>
    </source>
</evidence>
<dbReference type="CDD" id="cd17039">
    <property type="entry name" value="Ubl_ubiquitin_like"/>
    <property type="match status" value="1"/>
</dbReference>
<accession>A0A7S1RJ38</accession>
<evidence type="ECO:0000256" key="4">
    <source>
        <dbReference type="ARBA" id="ARBA00022777"/>
    </source>
</evidence>
<dbReference type="GO" id="GO:0005524">
    <property type="term" value="F:ATP binding"/>
    <property type="evidence" value="ECO:0007669"/>
    <property type="project" value="UniProtKB-KW"/>
</dbReference>
<dbReference type="SUPFAM" id="SSF54236">
    <property type="entry name" value="Ubiquitin-like"/>
    <property type="match status" value="1"/>
</dbReference>
<dbReference type="InterPro" id="IPR008266">
    <property type="entry name" value="Tyr_kinase_AS"/>
</dbReference>
<dbReference type="CDD" id="cd00180">
    <property type="entry name" value="PKc"/>
    <property type="match status" value="1"/>
</dbReference>
<evidence type="ECO:0000256" key="2">
    <source>
        <dbReference type="ARBA" id="ARBA00022679"/>
    </source>
</evidence>
<evidence type="ECO:0000259" key="8">
    <source>
        <dbReference type="PROSITE" id="PS50053"/>
    </source>
</evidence>
<feature type="compositionally biased region" description="Basic and acidic residues" evidence="6">
    <location>
        <begin position="20"/>
        <end position="32"/>
    </location>
</feature>
<dbReference type="PROSITE" id="PS50053">
    <property type="entry name" value="UBIQUITIN_2"/>
    <property type="match status" value="1"/>
</dbReference>
<evidence type="ECO:0000256" key="3">
    <source>
        <dbReference type="ARBA" id="ARBA00022741"/>
    </source>
</evidence>
<dbReference type="Pfam" id="PF00069">
    <property type="entry name" value="Pkinase"/>
    <property type="match status" value="1"/>
</dbReference>
<feature type="domain" description="Protein kinase" evidence="7">
    <location>
        <begin position="141"/>
        <end position="477"/>
    </location>
</feature>
<dbReference type="InterPro" id="IPR029071">
    <property type="entry name" value="Ubiquitin-like_domsf"/>
</dbReference>
<sequence length="489" mass="53745">MGAVGTFDADGLTVGSHSDQSPHEHGQKKQRTDAAASEPMESQELELEVRWMATDNVVCLVMVSPGMSISQVKQLVQAEAGIPIEDQRLLLGGRELSGDAPLPSPLAAPLLLVRSVSDPRVSNLSHFRTETEFEALPQGAFTHVRKLASGIHGDIFQYRWHQQSSESTVAVKKLRADRLRRSSGTETDERVVHMEPWKKSPSAEDALTEIGVLTYLSRQADVCPYLLRMRGVFAEEGFAWLVTDFAEGGDLFDLAVSGRVREDKLQHYMFELLQAVEYLHRHRIGHRDISLENILLREDSVQLMDFGMSVCSHSASGVPLRFFRAVGKDSYRAPEVYCPTTAKTRVIVPAGSKPGSVAMATAGSGFFCEIKLPADAKPRQSCMAEVWGYAAQPADIFACGVSFFMLAWQCPPWRMATLADAMFSYVHNNGVGGVEALLRHWKRPLLSPGAMSFLAQTLKFDPAERPSAAMSLASPWLAPLGEAAMADVR</sequence>
<dbReference type="Gene3D" id="1.10.510.10">
    <property type="entry name" value="Transferase(Phosphotransferase) domain 1"/>
    <property type="match status" value="2"/>
</dbReference>
<reference evidence="9" key="1">
    <citation type="submission" date="2021-01" db="EMBL/GenBank/DDBJ databases">
        <authorList>
            <person name="Corre E."/>
            <person name="Pelletier E."/>
            <person name="Niang G."/>
            <person name="Scheremetjew M."/>
            <person name="Finn R."/>
            <person name="Kale V."/>
            <person name="Holt S."/>
            <person name="Cochrane G."/>
            <person name="Meng A."/>
            <person name="Brown T."/>
            <person name="Cohen L."/>
        </authorList>
    </citation>
    <scope>NUCLEOTIDE SEQUENCE</scope>
    <source>
        <strain evidence="9">OF101</strain>
    </source>
</reference>
<keyword evidence="1" id="KW-0723">Serine/threonine-protein kinase</keyword>
<feature type="domain" description="Ubiquitin-like" evidence="8">
    <location>
        <begin position="45"/>
        <end position="102"/>
    </location>
</feature>
<dbReference type="InterPro" id="IPR000719">
    <property type="entry name" value="Prot_kinase_dom"/>
</dbReference>
<dbReference type="PROSITE" id="PS00109">
    <property type="entry name" value="PROTEIN_KINASE_TYR"/>
    <property type="match status" value="1"/>
</dbReference>
<proteinExistence type="predicted"/>
<evidence type="ECO:0000256" key="5">
    <source>
        <dbReference type="ARBA" id="ARBA00022840"/>
    </source>
</evidence>
<keyword evidence="5" id="KW-0067">ATP-binding</keyword>
<dbReference type="GO" id="GO:0004674">
    <property type="term" value="F:protein serine/threonine kinase activity"/>
    <property type="evidence" value="ECO:0007669"/>
    <property type="project" value="UniProtKB-KW"/>
</dbReference>
<keyword evidence="2" id="KW-0808">Transferase</keyword>
<dbReference type="InterPro" id="IPR011009">
    <property type="entry name" value="Kinase-like_dom_sf"/>
</dbReference>
<dbReference type="PROSITE" id="PS50011">
    <property type="entry name" value="PROTEIN_KINASE_DOM"/>
    <property type="match status" value="1"/>
</dbReference>
<evidence type="ECO:0000256" key="6">
    <source>
        <dbReference type="SAM" id="MobiDB-lite"/>
    </source>
</evidence>
<dbReference type="EMBL" id="HBGE01075068">
    <property type="protein sequence ID" value="CAD9168198.1"/>
    <property type="molecule type" value="Transcribed_RNA"/>
</dbReference>
<dbReference type="SUPFAM" id="SSF56112">
    <property type="entry name" value="Protein kinase-like (PK-like)"/>
    <property type="match status" value="1"/>
</dbReference>
<organism evidence="9">
    <name type="scientific">Alexandrium catenella</name>
    <name type="common">Red tide dinoflagellate</name>
    <name type="synonym">Gonyaulax catenella</name>
    <dbReference type="NCBI Taxonomy" id="2925"/>
    <lineage>
        <taxon>Eukaryota</taxon>
        <taxon>Sar</taxon>
        <taxon>Alveolata</taxon>
        <taxon>Dinophyceae</taxon>
        <taxon>Gonyaulacales</taxon>
        <taxon>Pyrocystaceae</taxon>
        <taxon>Alexandrium</taxon>
    </lineage>
</organism>
<name>A0A7S1RJ38_ALECA</name>
<evidence type="ECO:0000313" key="9">
    <source>
        <dbReference type="EMBL" id="CAD9168198.1"/>
    </source>
</evidence>
<gene>
    <name evidence="9" type="ORF">ACAT0790_LOCUS44966</name>
</gene>
<dbReference type="Gene3D" id="3.10.20.90">
    <property type="entry name" value="Phosphatidylinositol 3-kinase Catalytic Subunit, Chain A, domain 1"/>
    <property type="match status" value="1"/>
</dbReference>
<feature type="region of interest" description="Disordered" evidence="6">
    <location>
        <begin position="1"/>
        <end position="43"/>
    </location>
</feature>
<evidence type="ECO:0008006" key="10">
    <source>
        <dbReference type="Google" id="ProtNLM"/>
    </source>
</evidence>
<dbReference type="InterPro" id="IPR050205">
    <property type="entry name" value="CDPK_Ser/Thr_kinases"/>
</dbReference>